<reference evidence="5" key="1">
    <citation type="journal article" date="2006" name="PLoS Biol.">
        <title>Macronuclear genome sequence of the ciliate Tetrahymena thermophila, a model eukaryote.</title>
        <authorList>
            <person name="Eisen J.A."/>
            <person name="Coyne R.S."/>
            <person name="Wu M."/>
            <person name="Wu D."/>
            <person name="Thiagarajan M."/>
            <person name="Wortman J.R."/>
            <person name="Badger J.H."/>
            <person name="Ren Q."/>
            <person name="Amedeo P."/>
            <person name="Jones K.M."/>
            <person name="Tallon L.J."/>
            <person name="Delcher A.L."/>
            <person name="Salzberg S.L."/>
            <person name="Silva J.C."/>
            <person name="Haas B.J."/>
            <person name="Majoros W.H."/>
            <person name="Farzad M."/>
            <person name="Carlton J.M."/>
            <person name="Smith R.K. Jr."/>
            <person name="Garg J."/>
            <person name="Pearlman R.E."/>
            <person name="Karrer K.M."/>
            <person name="Sun L."/>
            <person name="Manning G."/>
            <person name="Elde N.C."/>
            <person name="Turkewitz A.P."/>
            <person name="Asai D.J."/>
            <person name="Wilkes D.E."/>
            <person name="Wang Y."/>
            <person name="Cai H."/>
            <person name="Collins K."/>
            <person name="Stewart B.A."/>
            <person name="Lee S.R."/>
            <person name="Wilamowska K."/>
            <person name="Weinberg Z."/>
            <person name="Ruzzo W.L."/>
            <person name="Wloga D."/>
            <person name="Gaertig J."/>
            <person name="Frankel J."/>
            <person name="Tsao C.-C."/>
            <person name="Gorovsky M.A."/>
            <person name="Keeling P.J."/>
            <person name="Waller R.F."/>
            <person name="Patron N.J."/>
            <person name="Cherry J.M."/>
            <person name="Stover N.A."/>
            <person name="Krieger C.J."/>
            <person name="del Toro C."/>
            <person name="Ryder H.F."/>
            <person name="Williamson S.C."/>
            <person name="Barbeau R.A."/>
            <person name="Hamilton E.P."/>
            <person name="Orias E."/>
        </authorList>
    </citation>
    <scope>NUCLEOTIDE SEQUENCE [LARGE SCALE GENOMIC DNA]</scope>
    <source>
        <strain evidence="5">SB210</strain>
    </source>
</reference>
<dbReference type="Pfam" id="PF26116">
    <property type="entry name" value="FAM13A"/>
    <property type="match status" value="1"/>
</dbReference>
<sequence length="652" mass="74162">MELDILNEIFSTTVGDFFNHSNKYNIFSSSSTMRNQFNLNNNGKNQNLIRQSQNAGQPMAGESAGAIQSQLKVLQTNQPSHNLIAQQLKQLQPVSKQISQQTNLQSNNSFGNANGNQLIATGIENKKLVSMSLNSSIQSSLLDQSSNQLNISKDSIQRGSVGGVNSSLNTSFNNIKSSNTNESLIHSSQNVFRDSTNSLRTSHGQFVNNFVGGGAQQQYPQQNNQHLFNGQINNNLLGQNSNNNINSHLNQNQYHQGNLGSQGLQYQQQQILQQNNLMQNASNNSNHQQAGINSKQNGILINNFTNQNKNQIGENSQLTPEEEWIRIEAPKKLEESMKRLGLDNQRITQRLIKEMSYEQLQTEKKRVKNELKLYDQAFENYFNVQPTRNQKEPMRPLYVYYKGLKQALSKGQNENKTSSIHISQQQNTSINQGLKQLNNQNVISSSVPSSAQTSIQLGINSHQTSHNDSFDIHNPNHKQNVNSLNTSLNAGNNGVNSKILQASNQQQRVGISQNRDVRKSNKDIIDKNSYKDIMNIVQEQKENFNNGLIQHLGSQQSLQQLNGINNQINNSNNATIKEQQKLIEQKINLMKRKRVQLREQLQVYQDDFYRTHNRKIKYHRDILPVENEYKEYKDIKKEIIKLEQMLQQQPLV</sequence>
<accession>I7MM47</accession>
<evidence type="ECO:0000313" key="4">
    <source>
        <dbReference type="EMBL" id="EAS03951.1"/>
    </source>
</evidence>
<dbReference type="AlphaFoldDB" id="I7MM47"/>
<proteinExistence type="predicted"/>
<dbReference type="HOGENOM" id="CLU_420658_0_0_1"/>
<keyword evidence="1" id="KW-0175">Coiled coil</keyword>
<keyword evidence="5" id="KW-1185">Reference proteome</keyword>
<evidence type="ECO:0000313" key="5">
    <source>
        <dbReference type="Proteomes" id="UP000009168"/>
    </source>
</evidence>
<dbReference type="eggNOG" id="ENOG502SCXV">
    <property type="taxonomic scope" value="Eukaryota"/>
</dbReference>
<dbReference type="FunCoup" id="I7MM47">
    <property type="interactions" value="27"/>
</dbReference>
<evidence type="ECO:0000259" key="3">
    <source>
        <dbReference type="Pfam" id="PF26116"/>
    </source>
</evidence>
<feature type="coiled-coil region" evidence="1">
    <location>
        <begin position="580"/>
        <end position="645"/>
    </location>
</feature>
<dbReference type="GeneID" id="7845294"/>
<protein>
    <recommendedName>
        <fullName evidence="3">FAM13A-like domain-containing protein</fullName>
    </recommendedName>
</protein>
<dbReference type="KEGG" id="tet:TTHERM_00456890"/>
<evidence type="ECO:0000256" key="1">
    <source>
        <dbReference type="SAM" id="Coils"/>
    </source>
</evidence>
<dbReference type="InterPro" id="IPR059029">
    <property type="entry name" value="FAM13A_dom"/>
</dbReference>
<dbReference type="RefSeq" id="XP_001024196.1">
    <property type="nucleotide sequence ID" value="XM_001024196.1"/>
</dbReference>
<evidence type="ECO:0000256" key="2">
    <source>
        <dbReference type="SAM" id="MobiDB-lite"/>
    </source>
</evidence>
<gene>
    <name evidence="4" type="ORF">TTHERM_00456890</name>
</gene>
<name>I7MM47_TETTS</name>
<feature type="domain" description="FAM13A-like" evidence="3">
    <location>
        <begin position="580"/>
        <end position="649"/>
    </location>
</feature>
<dbReference type="InParanoid" id="I7MM47"/>
<dbReference type="OrthoDB" id="2161449at2759"/>
<dbReference type="Proteomes" id="UP000009168">
    <property type="component" value="Unassembled WGS sequence"/>
</dbReference>
<dbReference type="EMBL" id="GG662464">
    <property type="protein sequence ID" value="EAS03951.1"/>
    <property type="molecule type" value="Genomic_DNA"/>
</dbReference>
<organism evidence="4 5">
    <name type="scientific">Tetrahymena thermophila (strain SB210)</name>
    <dbReference type="NCBI Taxonomy" id="312017"/>
    <lineage>
        <taxon>Eukaryota</taxon>
        <taxon>Sar</taxon>
        <taxon>Alveolata</taxon>
        <taxon>Ciliophora</taxon>
        <taxon>Intramacronucleata</taxon>
        <taxon>Oligohymenophorea</taxon>
        <taxon>Hymenostomatida</taxon>
        <taxon>Tetrahymenina</taxon>
        <taxon>Tetrahymenidae</taxon>
        <taxon>Tetrahymena</taxon>
    </lineage>
</organism>
<feature type="region of interest" description="Disordered" evidence="2">
    <location>
        <begin position="238"/>
        <end position="259"/>
    </location>
</feature>